<sequence length="325" mass="34358">MPDGEPLTTEELAALAAVFETHAQAAKVLARAGLPPGWEPRWRPATPLGFWRSVSAFLVSGAVPDGRGRVLRAAAELAPDRFPPPASAPAAPGRPADLSTLHAPSRAQPAHSAARRSGGAQASPSPAPSAVTAEAPGRAGGPTESGGVTPAAPTSGTQIAVSTAATETARWDFFVSYVVRDVDWANWIVWYLEDFGHRVHPDSRQAVAGTFVPAGLHDALRTSMHTIVLLSNSYVSSRDIRGVWQRVWDADRDGQGRRLIPVRIDDVKPEGLLAGIVPIDLTGLDEPHALRVLLTEVAASVRGSRERSPSPPRFPGGPPTFPGNR</sequence>
<dbReference type="GO" id="GO:0007165">
    <property type="term" value="P:signal transduction"/>
    <property type="evidence" value="ECO:0007669"/>
    <property type="project" value="InterPro"/>
</dbReference>
<dbReference type="SUPFAM" id="SSF52200">
    <property type="entry name" value="Toll/Interleukin receptor TIR domain"/>
    <property type="match status" value="1"/>
</dbReference>
<dbReference type="AlphaFoldDB" id="A0A937RRE6"/>
<dbReference type="Pfam" id="PF13676">
    <property type="entry name" value="TIR_2"/>
    <property type="match status" value="1"/>
</dbReference>
<dbReference type="InterPro" id="IPR045430">
    <property type="entry name" value="EAD1"/>
</dbReference>
<reference evidence="4" key="1">
    <citation type="submission" date="2020-12" db="EMBL/GenBank/DDBJ databases">
        <title>Genomic characterization of non-nitrogen-fixing Frankia strains.</title>
        <authorList>
            <person name="Carlos-Shanley C."/>
            <person name="Guerra T."/>
            <person name="Hahn D."/>
        </authorList>
    </citation>
    <scope>NUCLEOTIDE SEQUENCE</scope>
    <source>
        <strain evidence="4">CN6</strain>
    </source>
</reference>
<feature type="compositionally biased region" description="Pro residues" evidence="1">
    <location>
        <begin position="309"/>
        <end position="325"/>
    </location>
</feature>
<keyword evidence="5" id="KW-1185">Reference proteome</keyword>
<feature type="domain" description="TIR" evidence="2">
    <location>
        <begin position="173"/>
        <end position="292"/>
    </location>
</feature>
<dbReference type="EMBL" id="JAEACQ010000267">
    <property type="protein sequence ID" value="MBL7631328.1"/>
    <property type="molecule type" value="Genomic_DNA"/>
</dbReference>
<gene>
    <name evidence="4" type="ORF">I7412_30040</name>
</gene>
<proteinExistence type="predicted"/>
<evidence type="ECO:0000259" key="3">
    <source>
        <dbReference type="Pfam" id="PF19955"/>
    </source>
</evidence>
<protein>
    <submittedName>
        <fullName evidence="4">Toll/interleukin-1 receptor domain-containing protein</fullName>
    </submittedName>
</protein>
<evidence type="ECO:0000259" key="2">
    <source>
        <dbReference type="Pfam" id="PF13676"/>
    </source>
</evidence>
<dbReference type="Pfam" id="PF19955">
    <property type="entry name" value="EAD1"/>
    <property type="match status" value="1"/>
</dbReference>
<dbReference type="Gene3D" id="3.40.50.10140">
    <property type="entry name" value="Toll/interleukin-1 receptor homology (TIR) domain"/>
    <property type="match status" value="1"/>
</dbReference>
<evidence type="ECO:0000313" key="4">
    <source>
        <dbReference type="EMBL" id="MBL7631328.1"/>
    </source>
</evidence>
<feature type="domain" description="Effector-associated" evidence="3">
    <location>
        <begin position="6"/>
        <end position="80"/>
    </location>
</feature>
<comment type="caution">
    <text evidence="4">The sequence shown here is derived from an EMBL/GenBank/DDBJ whole genome shotgun (WGS) entry which is preliminary data.</text>
</comment>
<evidence type="ECO:0000256" key="1">
    <source>
        <dbReference type="SAM" id="MobiDB-lite"/>
    </source>
</evidence>
<accession>A0A937RRE6</accession>
<organism evidence="4 5">
    <name type="scientific">Frankia nepalensis</name>
    <dbReference type="NCBI Taxonomy" id="1836974"/>
    <lineage>
        <taxon>Bacteria</taxon>
        <taxon>Bacillati</taxon>
        <taxon>Actinomycetota</taxon>
        <taxon>Actinomycetes</taxon>
        <taxon>Frankiales</taxon>
        <taxon>Frankiaceae</taxon>
        <taxon>Frankia</taxon>
    </lineage>
</organism>
<feature type="region of interest" description="Disordered" evidence="1">
    <location>
        <begin position="301"/>
        <end position="325"/>
    </location>
</feature>
<name>A0A937RRE6_9ACTN</name>
<feature type="compositionally biased region" description="Low complexity" evidence="1">
    <location>
        <begin position="109"/>
        <end position="136"/>
    </location>
</feature>
<feature type="region of interest" description="Disordered" evidence="1">
    <location>
        <begin position="79"/>
        <end position="155"/>
    </location>
</feature>
<keyword evidence="4" id="KW-0675">Receptor</keyword>
<dbReference type="InterPro" id="IPR000157">
    <property type="entry name" value="TIR_dom"/>
</dbReference>
<dbReference type="Proteomes" id="UP000604475">
    <property type="component" value="Unassembled WGS sequence"/>
</dbReference>
<dbReference type="RefSeq" id="WP_203004335.1">
    <property type="nucleotide sequence ID" value="NZ_JADWYU010000249.1"/>
</dbReference>
<dbReference type="InterPro" id="IPR035897">
    <property type="entry name" value="Toll_tir_struct_dom_sf"/>
</dbReference>
<evidence type="ECO:0000313" key="5">
    <source>
        <dbReference type="Proteomes" id="UP000604475"/>
    </source>
</evidence>